<accession>A0A9W9LSE1</accession>
<evidence type="ECO:0000259" key="1">
    <source>
        <dbReference type="Pfam" id="PF08450"/>
    </source>
</evidence>
<dbReference type="Proteomes" id="UP001146351">
    <property type="component" value="Unassembled WGS sequence"/>
</dbReference>
<sequence>MANGGVNNHDGLGCARDSQRNRGLFSISAKPPYKSELVLGGYHGRQFNSLNDVVVHSDGPFWFMDPIYAWRQGIRPKPKLPNQVYRYHTHVMADGLGRLNGITFAPDEKTVYITDTAQTDDTTRIYSRAHHSDSYAFDVMTIHDQPFLADRRVFAMASDGIPDGIKVDQKGNMYAGCGDGVNVWFAGGVLLGKILTKGGNSNFSFGRNGVMLILNENKLYRAQLSRGVHGTLIKS</sequence>
<dbReference type="EMBL" id="JAPQKO010000003">
    <property type="protein sequence ID" value="KAJ5173108.1"/>
    <property type="molecule type" value="Genomic_DNA"/>
</dbReference>
<dbReference type="InterPro" id="IPR013658">
    <property type="entry name" value="SGL"/>
</dbReference>
<comment type="caution">
    <text evidence="2">The sequence shown here is derived from an EMBL/GenBank/DDBJ whole genome shotgun (WGS) entry which is preliminary data.</text>
</comment>
<keyword evidence="3" id="KW-1185">Reference proteome</keyword>
<name>A0A9W9LSE1_9EURO</name>
<dbReference type="OrthoDB" id="423498at2759"/>
<dbReference type="PANTHER" id="PTHR47064">
    <property type="entry name" value="PUTATIVE (AFU_ORTHOLOGUE AFUA_1G08990)-RELATED"/>
    <property type="match status" value="1"/>
</dbReference>
<feature type="domain" description="SMP-30/Gluconolactonase/LRE-like region" evidence="1">
    <location>
        <begin position="44"/>
        <end position="193"/>
    </location>
</feature>
<dbReference type="InterPro" id="IPR011042">
    <property type="entry name" value="6-blade_b-propeller_TolB-like"/>
</dbReference>
<evidence type="ECO:0000313" key="2">
    <source>
        <dbReference type="EMBL" id="KAJ5173108.1"/>
    </source>
</evidence>
<dbReference type="AlphaFoldDB" id="A0A9W9LSE1"/>
<reference evidence="2" key="1">
    <citation type="submission" date="2022-11" db="EMBL/GenBank/DDBJ databases">
        <authorList>
            <person name="Petersen C."/>
        </authorList>
    </citation>
    <scope>NUCLEOTIDE SEQUENCE</scope>
    <source>
        <strain evidence="2">IBT 21917</strain>
    </source>
</reference>
<gene>
    <name evidence="2" type="ORF">N7492_005701</name>
</gene>
<proteinExistence type="predicted"/>
<organism evidence="2 3">
    <name type="scientific">Penicillium capsulatum</name>
    <dbReference type="NCBI Taxonomy" id="69766"/>
    <lineage>
        <taxon>Eukaryota</taxon>
        <taxon>Fungi</taxon>
        <taxon>Dikarya</taxon>
        <taxon>Ascomycota</taxon>
        <taxon>Pezizomycotina</taxon>
        <taxon>Eurotiomycetes</taxon>
        <taxon>Eurotiomycetidae</taxon>
        <taxon>Eurotiales</taxon>
        <taxon>Aspergillaceae</taxon>
        <taxon>Penicillium</taxon>
    </lineage>
</organism>
<dbReference type="Gene3D" id="2.120.10.30">
    <property type="entry name" value="TolB, C-terminal domain"/>
    <property type="match status" value="1"/>
</dbReference>
<dbReference type="SUPFAM" id="SSF63829">
    <property type="entry name" value="Calcium-dependent phosphotriesterase"/>
    <property type="match status" value="1"/>
</dbReference>
<protein>
    <recommendedName>
        <fullName evidence="1">SMP-30/Gluconolactonase/LRE-like region domain-containing protein</fullName>
    </recommendedName>
</protein>
<reference evidence="2" key="2">
    <citation type="journal article" date="2023" name="IMA Fungus">
        <title>Comparative genomic study of the Penicillium genus elucidates a diverse pangenome and 15 lateral gene transfer events.</title>
        <authorList>
            <person name="Petersen C."/>
            <person name="Sorensen T."/>
            <person name="Nielsen M.R."/>
            <person name="Sondergaard T.E."/>
            <person name="Sorensen J.L."/>
            <person name="Fitzpatrick D.A."/>
            <person name="Frisvad J.C."/>
            <person name="Nielsen K.L."/>
        </authorList>
    </citation>
    <scope>NUCLEOTIDE SEQUENCE</scope>
    <source>
        <strain evidence="2">IBT 21917</strain>
    </source>
</reference>
<dbReference type="PANTHER" id="PTHR47064:SF2">
    <property type="entry name" value="SMP-30_GLUCONOLACTONASE_LRE-LIKE REGION DOMAIN-CONTAINING PROTEIN-RELATED"/>
    <property type="match status" value="1"/>
</dbReference>
<dbReference type="Pfam" id="PF08450">
    <property type="entry name" value="SGL"/>
    <property type="match status" value="1"/>
</dbReference>
<evidence type="ECO:0000313" key="3">
    <source>
        <dbReference type="Proteomes" id="UP001146351"/>
    </source>
</evidence>
<dbReference type="InterPro" id="IPR052988">
    <property type="entry name" value="Oryzine_lactonohydrolase"/>
</dbReference>